<proteinExistence type="inferred from homology"/>
<evidence type="ECO:0000256" key="5">
    <source>
        <dbReference type="ARBA" id="ARBA00022989"/>
    </source>
</evidence>
<feature type="transmembrane region" description="Helical" evidence="9">
    <location>
        <begin position="394"/>
        <end position="414"/>
    </location>
</feature>
<accession>A0A9P8QLF2</accession>
<feature type="compositionally biased region" description="Low complexity" evidence="8">
    <location>
        <begin position="21"/>
        <end position="32"/>
    </location>
</feature>
<feature type="region of interest" description="Disordered" evidence="8">
    <location>
        <begin position="1"/>
        <end position="43"/>
    </location>
</feature>
<feature type="transmembrane region" description="Helical" evidence="9">
    <location>
        <begin position="334"/>
        <end position="357"/>
    </location>
</feature>
<evidence type="ECO:0000256" key="2">
    <source>
        <dbReference type="ARBA" id="ARBA00008170"/>
    </source>
</evidence>
<feature type="transmembrane region" description="Helical" evidence="9">
    <location>
        <begin position="93"/>
        <end position="111"/>
    </location>
</feature>
<dbReference type="PANTHER" id="PTHR31503:SF22">
    <property type="entry name" value="VACUOLAR CALCIUM ION TRANSPORTER"/>
    <property type="match status" value="1"/>
</dbReference>
<dbReference type="GO" id="GO:0012505">
    <property type="term" value="C:endomembrane system"/>
    <property type="evidence" value="ECO:0007669"/>
    <property type="project" value="UniProtKB-SubCell"/>
</dbReference>
<feature type="domain" description="Sodium/calcium exchanger membrane region" evidence="10">
    <location>
        <begin position="264"/>
        <end position="413"/>
    </location>
</feature>
<dbReference type="PANTHER" id="PTHR31503">
    <property type="entry name" value="VACUOLAR CALCIUM ION TRANSPORTER"/>
    <property type="match status" value="1"/>
</dbReference>
<evidence type="ECO:0000256" key="4">
    <source>
        <dbReference type="ARBA" id="ARBA00022692"/>
    </source>
</evidence>
<dbReference type="Proteomes" id="UP000827724">
    <property type="component" value="Unassembled WGS sequence"/>
</dbReference>
<feature type="transmembrane region" description="Helical" evidence="9">
    <location>
        <begin position="259"/>
        <end position="283"/>
    </location>
</feature>
<dbReference type="InterPro" id="IPR004713">
    <property type="entry name" value="CaH_exchang"/>
</dbReference>
<keyword evidence="5 9" id="KW-1133">Transmembrane helix</keyword>
<keyword evidence="7 9" id="KW-0472">Membrane</keyword>
<evidence type="ECO:0000259" key="10">
    <source>
        <dbReference type="Pfam" id="PF01699"/>
    </source>
</evidence>
<name>A0A9P8QLF2_9HYPO</name>
<organism evidence="11 12">
    <name type="scientific">Trichoderma cornu-damae</name>
    <dbReference type="NCBI Taxonomy" id="654480"/>
    <lineage>
        <taxon>Eukaryota</taxon>
        <taxon>Fungi</taxon>
        <taxon>Dikarya</taxon>
        <taxon>Ascomycota</taxon>
        <taxon>Pezizomycotina</taxon>
        <taxon>Sordariomycetes</taxon>
        <taxon>Hypocreomycetidae</taxon>
        <taxon>Hypocreales</taxon>
        <taxon>Hypocreaceae</taxon>
        <taxon>Trichoderma</taxon>
    </lineage>
</organism>
<evidence type="ECO:0000256" key="7">
    <source>
        <dbReference type="ARBA" id="ARBA00023136"/>
    </source>
</evidence>
<reference evidence="11" key="1">
    <citation type="submission" date="2021-08" db="EMBL/GenBank/DDBJ databases">
        <title>Chromosome-Level Trichoderma cornu-damae using Hi-C Data.</title>
        <authorList>
            <person name="Kim C.S."/>
        </authorList>
    </citation>
    <scope>NUCLEOTIDE SEQUENCE</scope>
    <source>
        <strain evidence="11">KA19-0412C</strain>
    </source>
</reference>
<dbReference type="AlphaFoldDB" id="A0A9P8QLF2"/>
<feature type="transmembrane region" description="Helical" evidence="9">
    <location>
        <begin position="123"/>
        <end position="143"/>
    </location>
</feature>
<dbReference type="EMBL" id="JAIWOZ010000005">
    <property type="protein sequence ID" value="KAH6604512.1"/>
    <property type="molecule type" value="Genomic_DNA"/>
</dbReference>
<evidence type="ECO:0000313" key="11">
    <source>
        <dbReference type="EMBL" id="KAH6604512.1"/>
    </source>
</evidence>
<evidence type="ECO:0000313" key="12">
    <source>
        <dbReference type="Proteomes" id="UP000827724"/>
    </source>
</evidence>
<feature type="transmembrane region" description="Helical" evidence="9">
    <location>
        <begin position="155"/>
        <end position="179"/>
    </location>
</feature>
<keyword evidence="12" id="KW-1185">Reference proteome</keyword>
<dbReference type="Gene3D" id="1.20.1420.30">
    <property type="entry name" value="NCX, central ion-binding region"/>
    <property type="match status" value="1"/>
</dbReference>
<keyword evidence="4 9" id="KW-0812">Transmembrane</keyword>
<gene>
    <name evidence="11" type="ORF">Trco_006219</name>
</gene>
<feature type="transmembrane region" description="Helical" evidence="9">
    <location>
        <begin position="295"/>
        <end position="314"/>
    </location>
</feature>
<comment type="subcellular location">
    <subcellularLocation>
        <location evidence="1">Endomembrane system</location>
        <topology evidence="1">Multi-pass membrane protein</topology>
    </subcellularLocation>
</comment>
<evidence type="ECO:0000256" key="1">
    <source>
        <dbReference type="ARBA" id="ARBA00004127"/>
    </source>
</evidence>
<evidence type="ECO:0000256" key="9">
    <source>
        <dbReference type="SAM" id="Phobius"/>
    </source>
</evidence>
<feature type="transmembrane region" description="Helical" evidence="9">
    <location>
        <begin position="67"/>
        <end position="87"/>
    </location>
</feature>
<feature type="transmembrane region" description="Helical" evidence="9">
    <location>
        <begin position="199"/>
        <end position="220"/>
    </location>
</feature>
<evidence type="ECO:0000256" key="3">
    <source>
        <dbReference type="ARBA" id="ARBA00022448"/>
    </source>
</evidence>
<comment type="similarity">
    <text evidence="2">Belongs to the Ca(2+):cation antiporter (CaCA) (TC 2.A.19) family.</text>
</comment>
<keyword evidence="3" id="KW-0813">Transport</keyword>
<comment type="caution">
    <text evidence="11">The sequence shown here is derived from an EMBL/GenBank/DDBJ whole genome shotgun (WGS) entry which is preliminary data.</text>
</comment>
<feature type="transmembrane region" description="Helical" evidence="9">
    <location>
        <begin position="369"/>
        <end position="388"/>
    </location>
</feature>
<dbReference type="OrthoDB" id="1699231at2759"/>
<dbReference type="Pfam" id="PF01699">
    <property type="entry name" value="Na_Ca_ex"/>
    <property type="match status" value="1"/>
</dbReference>
<dbReference type="InterPro" id="IPR004837">
    <property type="entry name" value="NaCa_Exmemb"/>
</dbReference>
<sequence length="425" mass="46218">MAPDNSNGSSHPTGRCEPRYRQSYSASSSFQSGELGQLRGSPSLRRSETYRELASVIRESHNGPSKLLLFVVPIAIVSGFVGLPAVAVFLLNTAALVPLAALSIFTVLVLTRNAGFWGGLFRAVFGNAIELTVLGASFLHASYGKQNEPFSKTKTAVLSSLVLVSSFCLAIPAAMATAVDKERRDGQNVGVVNDTSDDVFLLSRVTAIVLLCLFLTYLNFRFLTHDQLFPKNPNAPQFNPENRTNSTLDDSQYPSTRSLALSFSFVGSIACAAACASLLVTSIDAAAQRLNVTKSFIGFVITPLAASLAKSVTIVQHARSGRNSETQRMSRLDFVIRSVMTNILDTLLVIIPMLILLGWLMRQPITLDFGLFETVVFLMAIIVMTYLLQYGKTTYFEGCMLMGTYISIAVAFYVRPESAEATPTR</sequence>
<feature type="compositionally biased region" description="Polar residues" evidence="8">
    <location>
        <begin position="1"/>
        <end position="12"/>
    </location>
</feature>
<evidence type="ECO:0000256" key="6">
    <source>
        <dbReference type="ARBA" id="ARBA00023065"/>
    </source>
</evidence>
<evidence type="ECO:0000256" key="8">
    <source>
        <dbReference type="SAM" id="MobiDB-lite"/>
    </source>
</evidence>
<dbReference type="GO" id="GO:0000329">
    <property type="term" value="C:fungal-type vacuole membrane"/>
    <property type="evidence" value="ECO:0007669"/>
    <property type="project" value="TreeGrafter"/>
</dbReference>
<dbReference type="InterPro" id="IPR044880">
    <property type="entry name" value="NCX_ion-bd_dom_sf"/>
</dbReference>
<keyword evidence="6" id="KW-0406">Ion transport</keyword>
<dbReference type="GO" id="GO:0006874">
    <property type="term" value="P:intracellular calcium ion homeostasis"/>
    <property type="evidence" value="ECO:0007669"/>
    <property type="project" value="TreeGrafter"/>
</dbReference>
<dbReference type="GO" id="GO:0015369">
    <property type="term" value="F:calcium:proton antiporter activity"/>
    <property type="evidence" value="ECO:0007669"/>
    <property type="project" value="TreeGrafter"/>
</dbReference>
<protein>
    <recommendedName>
        <fullName evidence="10">Sodium/calcium exchanger membrane region domain-containing protein</fullName>
    </recommendedName>
</protein>